<gene>
    <name evidence="5" type="ORF">BRAA04T16202Z</name>
    <name evidence="2" type="ORF">BRAPAZ1V2_A04P05390.2</name>
    <name evidence="3" type="ORF">BRAPAZ1V2_A04P05410.2</name>
    <name evidence="4" type="ORF">BRAPAZ1V2_A04P05420.2</name>
</gene>
<dbReference type="Gramene" id="A04p05420.2_BraZ1">
    <property type="protein sequence ID" value="A04p05420.2_BraZ1.CDS"/>
    <property type="gene ID" value="A04g05420.2_BraZ1"/>
</dbReference>
<dbReference type="Gramene" id="A04p05410.2_BraZ1">
    <property type="protein sequence ID" value="A04p05410.2_BraZ1.CDS"/>
    <property type="gene ID" value="A04g05410.2_BraZ1"/>
</dbReference>
<evidence type="ECO:0000313" key="3">
    <source>
        <dbReference type="EMBL" id="CAG7905640.1"/>
    </source>
</evidence>
<keyword evidence="1" id="KW-0732">Signal</keyword>
<name>A0A3P6CTY6_BRACM</name>
<reference evidence="5" key="1">
    <citation type="submission" date="2018-11" db="EMBL/GenBank/DDBJ databases">
        <authorList>
            <consortium name="Genoscope - CEA"/>
            <person name="William W."/>
        </authorList>
    </citation>
    <scope>NUCLEOTIDE SEQUENCE</scope>
</reference>
<dbReference type="AlphaFoldDB" id="A0A3P6CTY6"/>
<dbReference type="Proteomes" id="UP000694005">
    <property type="component" value="Chromosome A04"/>
</dbReference>
<evidence type="ECO:0000256" key="1">
    <source>
        <dbReference type="SAM" id="SignalP"/>
    </source>
</evidence>
<evidence type="ECO:0000313" key="2">
    <source>
        <dbReference type="EMBL" id="CAG7905638.1"/>
    </source>
</evidence>
<accession>A0A3P6CTY6</accession>
<dbReference type="Gramene" id="A04p05390.2_BraZ1">
    <property type="protein sequence ID" value="A04p05390.2_BraZ1.CDS"/>
    <property type="gene ID" value="A04g05390.2_BraZ1"/>
</dbReference>
<dbReference type="EMBL" id="LR031576">
    <property type="protein sequence ID" value="VDD10919.1"/>
    <property type="molecule type" value="Genomic_DNA"/>
</dbReference>
<sequence length="111" mass="12662">MYKRENLVSFSIILMIPLLILTGKTNANYEKEEERRCRGSALENAPPEMCNKPNHNTECKRLCKGTFGKTGYINGECIVRDNNRYCNCYDYVCTVTLPPRKGLPPPGWNGK</sequence>
<feature type="signal peptide" evidence="1">
    <location>
        <begin position="1"/>
        <end position="27"/>
    </location>
</feature>
<evidence type="ECO:0000313" key="5">
    <source>
        <dbReference type="EMBL" id="VDD10919.1"/>
    </source>
</evidence>
<proteinExistence type="predicted"/>
<evidence type="ECO:0008006" key="6">
    <source>
        <dbReference type="Google" id="ProtNLM"/>
    </source>
</evidence>
<dbReference type="EMBL" id="LS974620">
    <property type="protein sequence ID" value="CAG7905641.1"/>
    <property type="molecule type" value="Genomic_DNA"/>
</dbReference>
<feature type="chain" id="PRO_5039802756" description="Knottin scorpion toxin-like domain-containing protein" evidence="1">
    <location>
        <begin position="28"/>
        <end position="111"/>
    </location>
</feature>
<organism evidence="5">
    <name type="scientific">Brassica campestris</name>
    <name type="common">Field mustard</name>
    <dbReference type="NCBI Taxonomy" id="3711"/>
    <lineage>
        <taxon>Eukaryota</taxon>
        <taxon>Viridiplantae</taxon>
        <taxon>Streptophyta</taxon>
        <taxon>Embryophyta</taxon>
        <taxon>Tracheophyta</taxon>
        <taxon>Spermatophyta</taxon>
        <taxon>Magnoliopsida</taxon>
        <taxon>eudicotyledons</taxon>
        <taxon>Gunneridae</taxon>
        <taxon>Pentapetalae</taxon>
        <taxon>rosids</taxon>
        <taxon>malvids</taxon>
        <taxon>Brassicales</taxon>
        <taxon>Brassicaceae</taxon>
        <taxon>Brassiceae</taxon>
        <taxon>Brassica</taxon>
    </lineage>
</organism>
<dbReference type="EMBL" id="LS974620">
    <property type="protein sequence ID" value="CAG7905640.1"/>
    <property type="molecule type" value="Genomic_DNA"/>
</dbReference>
<dbReference type="EMBL" id="LS974620">
    <property type="protein sequence ID" value="CAG7905638.1"/>
    <property type="molecule type" value="Genomic_DNA"/>
</dbReference>
<protein>
    <recommendedName>
        <fullName evidence="6">Knottin scorpion toxin-like domain-containing protein</fullName>
    </recommendedName>
</protein>
<evidence type="ECO:0000313" key="4">
    <source>
        <dbReference type="EMBL" id="CAG7905641.1"/>
    </source>
</evidence>